<dbReference type="InterPro" id="IPR030391">
    <property type="entry name" value="MeTrfase_TrmA_CS"/>
</dbReference>
<evidence type="ECO:0000256" key="2">
    <source>
        <dbReference type="ARBA" id="ARBA00022679"/>
    </source>
</evidence>
<dbReference type="PROSITE" id="PS51687">
    <property type="entry name" value="SAM_MT_RNA_M5U"/>
    <property type="match status" value="1"/>
</dbReference>
<dbReference type="RefSeq" id="WP_219937243.1">
    <property type="nucleotide sequence ID" value="NZ_JAGFNY010000008.1"/>
</dbReference>
<dbReference type="Pfam" id="PF05958">
    <property type="entry name" value="tRNA_U5-meth_tr"/>
    <property type="match status" value="1"/>
</dbReference>
<proteinExistence type="inferred from homology"/>
<name>A0ABS7DFE4_9GAMM</name>
<dbReference type="Gene3D" id="2.40.50.140">
    <property type="entry name" value="Nucleic acid-binding proteins"/>
    <property type="match status" value="1"/>
</dbReference>
<sequence length="465" mass="52611">MSRKQKQIPFKEYDSPVELTAVKIDEHGVGIAYIDSYEIYLDNVLDGETVKAKILPPFANGSKRRPATVLEYISKSSDREEHEGELSNLSVYAFGAMKYEATLRRKAQMIKDALKDADIDYKEDIKIVPSSFDEPCRYKSIRYFANLSGRIIQGFYKPRSHQVEEVRECQFEPEWFSKFSCELCDLFNSYNILAYDEARKSGLVRSLTLRDTKVARLCALSVSRLPEQQIMDAYKTLCEKFHIEAIFVNLHDNDSNKVIDGKVISLGQKQKIDLPLSGFNFKADSRTFLQVNYPVAQKLYQCAVDYCKTAIKDSKSRESNALDLCCGVGTMTLQLSSHFSHVTGVEIVEESIEAAKINAQENNVRNVSFICSDIKKCIKDLTNKNVDALICDPSRVGIGEDASLALCSLKPGVKLSYIFCSLKALSRDIKTLCKNGYAIEKVIGFDMFPYTSHVETVVLLYRQNM</sequence>
<keyword evidence="4" id="KW-0411">Iron-sulfur</keyword>
<comment type="caution">
    <text evidence="5">Lacks conserved residue(s) required for the propagation of feature annotation.</text>
</comment>
<dbReference type="PROSITE" id="PS01231">
    <property type="entry name" value="TRMA_2"/>
    <property type="match status" value="1"/>
</dbReference>
<dbReference type="SUPFAM" id="SSF53335">
    <property type="entry name" value="S-adenosyl-L-methionine-dependent methyltransferases"/>
    <property type="match status" value="1"/>
</dbReference>
<feature type="binding site" evidence="5">
    <location>
        <position position="346"/>
    </location>
    <ligand>
        <name>S-adenosyl-L-methionine</name>
        <dbReference type="ChEBI" id="CHEBI:59789"/>
    </ligand>
</feature>
<keyword evidence="4" id="KW-0479">Metal-binding</keyword>
<keyword evidence="2 5" id="KW-0808">Transferase</keyword>
<dbReference type="InterPro" id="IPR029063">
    <property type="entry name" value="SAM-dependent_MTases_sf"/>
</dbReference>
<evidence type="ECO:0000256" key="4">
    <source>
        <dbReference type="ARBA" id="ARBA00023014"/>
    </source>
</evidence>
<evidence type="ECO:0000313" key="7">
    <source>
        <dbReference type="Proteomes" id="UP000731465"/>
    </source>
</evidence>
<dbReference type="PANTHER" id="PTHR11061">
    <property type="entry name" value="RNA M5U METHYLTRANSFERASE"/>
    <property type="match status" value="1"/>
</dbReference>
<comment type="similarity">
    <text evidence="5">Belongs to the class I-like SAM-binding methyltransferase superfamily. RNA M5U methyltransferase family.</text>
</comment>
<dbReference type="EMBL" id="JAGFNY010000008">
    <property type="protein sequence ID" value="MBW7570026.1"/>
    <property type="molecule type" value="Genomic_DNA"/>
</dbReference>
<dbReference type="PANTHER" id="PTHR11061:SF30">
    <property type="entry name" value="TRNA (URACIL(54)-C(5))-METHYLTRANSFERASE"/>
    <property type="match status" value="1"/>
</dbReference>
<gene>
    <name evidence="6" type="primary">rlmD</name>
    <name evidence="6" type="ORF">J5V48_03860</name>
</gene>
<evidence type="ECO:0000256" key="3">
    <source>
        <dbReference type="ARBA" id="ARBA00022691"/>
    </source>
</evidence>
<keyword evidence="3 5" id="KW-0949">S-adenosyl-L-methionine</keyword>
<accession>A0ABS7DFE4</accession>
<evidence type="ECO:0000256" key="5">
    <source>
        <dbReference type="PROSITE-ProRule" id="PRU01024"/>
    </source>
</evidence>
<keyword evidence="1 5" id="KW-0489">Methyltransferase</keyword>
<dbReference type="EC" id="2.1.1.190" evidence="6"/>
<reference evidence="6 7" key="1">
    <citation type="submission" date="2021-03" db="EMBL/GenBank/DDBJ databases">
        <title>Succinivibrio sp. nov. isolated from feces of cow.</title>
        <authorList>
            <person name="Choi J.-Y."/>
        </authorList>
    </citation>
    <scope>NUCLEOTIDE SEQUENCE [LARGE SCALE GENOMIC DNA]</scope>
    <source>
        <strain evidence="6 7">AGMB01872</strain>
    </source>
</reference>
<dbReference type="GO" id="GO:0032259">
    <property type="term" value="P:methylation"/>
    <property type="evidence" value="ECO:0007669"/>
    <property type="project" value="UniProtKB-KW"/>
</dbReference>
<dbReference type="InterPro" id="IPR012340">
    <property type="entry name" value="NA-bd_OB-fold"/>
</dbReference>
<keyword evidence="4" id="KW-0408">Iron</keyword>
<comment type="caution">
    <text evidence="6">The sequence shown here is derived from an EMBL/GenBank/DDBJ whole genome shotgun (WGS) entry which is preliminary data.</text>
</comment>
<keyword evidence="7" id="KW-1185">Reference proteome</keyword>
<dbReference type="Proteomes" id="UP000731465">
    <property type="component" value="Unassembled WGS sequence"/>
</dbReference>
<dbReference type="Gene3D" id="2.40.50.1070">
    <property type="match status" value="1"/>
</dbReference>
<evidence type="ECO:0000256" key="1">
    <source>
        <dbReference type="ARBA" id="ARBA00022603"/>
    </source>
</evidence>
<evidence type="ECO:0000313" key="6">
    <source>
        <dbReference type="EMBL" id="MBW7570026.1"/>
    </source>
</evidence>
<feature type="active site" description="Nucleophile" evidence="5">
    <location>
        <position position="420"/>
    </location>
</feature>
<organism evidence="6 7">
    <name type="scientific">Succinivibrio faecicola</name>
    <dbReference type="NCBI Taxonomy" id="2820300"/>
    <lineage>
        <taxon>Bacteria</taxon>
        <taxon>Pseudomonadati</taxon>
        <taxon>Pseudomonadota</taxon>
        <taxon>Gammaproteobacteria</taxon>
        <taxon>Aeromonadales</taxon>
        <taxon>Succinivibrionaceae</taxon>
        <taxon>Succinivibrio</taxon>
    </lineage>
</organism>
<dbReference type="Gene3D" id="3.40.50.150">
    <property type="entry name" value="Vaccinia Virus protein VP39"/>
    <property type="match status" value="1"/>
</dbReference>
<dbReference type="SUPFAM" id="SSF50249">
    <property type="entry name" value="Nucleic acid-binding proteins"/>
    <property type="match status" value="1"/>
</dbReference>
<feature type="binding site" evidence="5">
    <location>
        <position position="392"/>
    </location>
    <ligand>
        <name>S-adenosyl-L-methionine</name>
        <dbReference type="ChEBI" id="CHEBI:59789"/>
    </ligand>
</feature>
<dbReference type="InterPro" id="IPR010280">
    <property type="entry name" value="U5_MeTrfase_fam"/>
</dbReference>
<dbReference type="NCBIfam" id="TIGR00479">
    <property type="entry name" value="rumA"/>
    <property type="match status" value="1"/>
</dbReference>
<dbReference type="GO" id="GO:0008168">
    <property type="term" value="F:methyltransferase activity"/>
    <property type="evidence" value="ECO:0007669"/>
    <property type="project" value="UniProtKB-KW"/>
</dbReference>
<protein>
    <submittedName>
        <fullName evidence="6">23S rRNA (Uracil(1939)-C(5))-methyltransferase RlmD</fullName>
        <ecNumber evidence="6">2.1.1.190</ecNumber>
    </submittedName>
</protein>
<feature type="binding site" evidence="5">
    <location>
        <position position="290"/>
    </location>
    <ligand>
        <name>S-adenosyl-L-methionine</name>
        <dbReference type="ChEBI" id="CHEBI:59789"/>
    </ligand>
</feature>
<dbReference type="CDD" id="cd02440">
    <property type="entry name" value="AdoMet_MTases"/>
    <property type="match status" value="1"/>
</dbReference>